<accession>A0A2V5K9D2</accession>
<keyword evidence="1" id="KW-0238">DNA-binding</keyword>
<reference evidence="1 2" key="1">
    <citation type="submission" date="2018-05" db="EMBL/GenBank/DDBJ databases">
        <title>Paenibacillus flagellatus sp. nov., isolated from selenium mineral soil.</title>
        <authorList>
            <person name="Dai X."/>
        </authorList>
    </citation>
    <scope>NUCLEOTIDE SEQUENCE [LARGE SCALE GENOMIC DNA]</scope>
    <source>
        <strain evidence="1 2">DXL2</strain>
    </source>
</reference>
<organism evidence="1 2">
    <name type="scientific">Paenibacillus flagellatus</name>
    <dbReference type="NCBI Taxonomy" id="2211139"/>
    <lineage>
        <taxon>Bacteria</taxon>
        <taxon>Bacillati</taxon>
        <taxon>Bacillota</taxon>
        <taxon>Bacilli</taxon>
        <taxon>Bacillales</taxon>
        <taxon>Paenibacillaceae</taxon>
        <taxon>Paenibacillus</taxon>
    </lineage>
</organism>
<gene>
    <name evidence="1" type="ORF">DLM86_13640</name>
</gene>
<dbReference type="EMBL" id="QJVJ01000005">
    <property type="protein sequence ID" value="PYI54503.1"/>
    <property type="molecule type" value="Genomic_DNA"/>
</dbReference>
<dbReference type="Proteomes" id="UP000247476">
    <property type="component" value="Unassembled WGS sequence"/>
</dbReference>
<dbReference type="GO" id="GO:0003677">
    <property type="term" value="F:DNA binding"/>
    <property type="evidence" value="ECO:0007669"/>
    <property type="project" value="UniProtKB-KW"/>
</dbReference>
<protein>
    <submittedName>
        <fullName evidence="1">DNA-binding protein</fullName>
    </submittedName>
</protein>
<evidence type="ECO:0000313" key="2">
    <source>
        <dbReference type="Proteomes" id="UP000247476"/>
    </source>
</evidence>
<proteinExistence type="predicted"/>
<name>A0A2V5K9D2_9BACL</name>
<dbReference type="AlphaFoldDB" id="A0A2V5K9D2"/>
<sequence>MLTRECYPLVLGPEEIQEILCIGRRQTYELLKNPPFHVVRIGKRRLIKVSRDSFFNWLEGR</sequence>
<dbReference type="OrthoDB" id="122388at2"/>
<evidence type="ECO:0000313" key="1">
    <source>
        <dbReference type="EMBL" id="PYI54503.1"/>
    </source>
</evidence>
<keyword evidence="2" id="KW-1185">Reference proteome</keyword>
<comment type="caution">
    <text evidence="1">The sequence shown here is derived from an EMBL/GenBank/DDBJ whole genome shotgun (WGS) entry which is preliminary data.</text>
</comment>